<keyword evidence="2" id="KW-1185">Reference proteome</keyword>
<evidence type="ECO:0000313" key="1">
    <source>
        <dbReference type="EMBL" id="CAJ1931743.1"/>
    </source>
</evidence>
<reference evidence="1" key="1">
    <citation type="submission" date="2023-10" db="EMBL/GenBank/DDBJ databases">
        <authorList>
            <person name="Domelevo Entfellner J.-B."/>
        </authorList>
    </citation>
    <scope>NUCLEOTIDE SEQUENCE</scope>
</reference>
<dbReference type="AlphaFoldDB" id="A0AA86V9D5"/>
<dbReference type="Gramene" id="rna-AYBTSS11_LOCUS5428">
    <property type="protein sequence ID" value="CAJ1931743.1"/>
    <property type="gene ID" value="gene-AYBTSS11_LOCUS5428"/>
</dbReference>
<feature type="non-terminal residue" evidence="1">
    <location>
        <position position="114"/>
    </location>
</feature>
<evidence type="ECO:0000313" key="2">
    <source>
        <dbReference type="Proteomes" id="UP001189624"/>
    </source>
</evidence>
<dbReference type="Proteomes" id="UP001189624">
    <property type="component" value="Chromosome 2"/>
</dbReference>
<dbReference type="EMBL" id="OY731399">
    <property type="protein sequence ID" value="CAJ1931743.1"/>
    <property type="molecule type" value="Genomic_DNA"/>
</dbReference>
<gene>
    <name evidence="1" type="ORF">AYBTSS11_LOCUS5428</name>
</gene>
<sequence length="114" mass="12944">MANAEAKKLEASVQKTTIVFEVLLVTRKQSPLRELLSKGWMREGALEDFNYGEAENGSTLDEVVVQWLHTLHAMQSERKKERMNECPIVGGLTEARVLAGPYDCTLFQEPFIKF</sequence>
<accession>A0AA86V9D5</accession>
<organism evidence="1 2">
    <name type="scientific">Sphenostylis stenocarpa</name>
    <dbReference type="NCBI Taxonomy" id="92480"/>
    <lineage>
        <taxon>Eukaryota</taxon>
        <taxon>Viridiplantae</taxon>
        <taxon>Streptophyta</taxon>
        <taxon>Embryophyta</taxon>
        <taxon>Tracheophyta</taxon>
        <taxon>Spermatophyta</taxon>
        <taxon>Magnoliopsida</taxon>
        <taxon>eudicotyledons</taxon>
        <taxon>Gunneridae</taxon>
        <taxon>Pentapetalae</taxon>
        <taxon>rosids</taxon>
        <taxon>fabids</taxon>
        <taxon>Fabales</taxon>
        <taxon>Fabaceae</taxon>
        <taxon>Papilionoideae</taxon>
        <taxon>50 kb inversion clade</taxon>
        <taxon>NPAAA clade</taxon>
        <taxon>indigoferoid/millettioid clade</taxon>
        <taxon>Phaseoleae</taxon>
        <taxon>Sphenostylis</taxon>
    </lineage>
</organism>
<proteinExistence type="predicted"/>
<name>A0AA86V9D5_9FABA</name>
<protein>
    <submittedName>
        <fullName evidence="1">Uncharacterized protein</fullName>
    </submittedName>
</protein>